<dbReference type="SUPFAM" id="SSF56349">
    <property type="entry name" value="DNA breaking-rejoining enzymes"/>
    <property type="match status" value="1"/>
</dbReference>
<proteinExistence type="predicted"/>
<accession>A0A2N5XL33</accession>
<evidence type="ECO:0008006" key="5">
    <source>
        <dbReference type="Google" id="ProtNLM"/>
    </source>
</evidence>
<evidence type="ECO:0000256" key="1">
    <source>
        <dbReference type="ARBA" id="ARBA00023172"/>
    </source>
</evidence>
<dbReference type="GO" id="GO:0006310">
    <property type="term" value="P:DNA recombination"/>
    <property type="evidence" value="ECO:0007669"/>
    <property type="project" value="UniProtKB-KW"/>
</dbReference>
<name>A0A2N5XL33_9HYPH</name>
<evidence type="ECO:0000313" key="4">
    <source>
        <dbReference type="Proteomes" id="UP000234881"/>
    </source>
</evidence>
<dbReference type="GO" id="GO:0003677">
    <property type="term" value="F:DNA binding"/>
    <property type="evidence" value="ECO:0007669"/>
    <property type="project" value="InterPro"/>
</dbReference>
<reference evidence="3 4" key="1">
    <citation type="submission" date="2018-01" db="EMBL/GenBank/DDBJ databases">
        <title>The draft genome sequence of Cohaesibacter sp. H1304.</title>
        <authorList>
            <person name="Wang N.-N."/>
            <person name="Du Z.-J."/>
        </authorList>
    </citation>
    <scope>NUCLEOTIDE SEQUENCE [LARGE SCALE GENOMIC DNA]</scope>
    <source>
        <strain evidence="3 4">H1304</strain>
    </source>
</reference>
<dbReference type="AlphaFoldDB" id="A0A2N5XL33"/>
<gene>
    <name evidence="3" type="ORF">C0081_20495</name>
</gene>
<keyword evidence="4" id="KW-1185">Reference proteome</keyword>
<evidence type="ECO:0000313" key="3">
    <source>
        <dbReference type="EMBL" id="PLW75202.1"/>
    </source>
</evidence>
<dbReference type="Proteomes" id="UP000234881">
    <property type="component" value="Unassembled WGS sequence"/>
</dbReference>
<dbReference type="InterPro" id="IPR013762">
    <property type="entry name" value="Integrase-like_cat_sf"/>
</dbReference>
<dbReference type="GO" id="GO:0015074">
    <property type="term" value="P:DNA integration"/>
    <property type="evidence" value="ECO:0007669"/>
    <property type="project" value="InterPro"/>
</dbReference>
<evidence type="ECO:0000256" key="2">
    <source>
        <dbReference type="SAM" id="MobiDB-lite"/>
    </source>
</evidence>
<organism evidence="3 4">
    <name type="scientific">Cohaesibacter celericrescens</name>
    <dbReference type="NCBI Taxonomy" id="2067669"/>
    <lineage>
        <taxon>Bacteria</taxon>
        <taxon>Pseudomonadati</taxon>
        <taxon>Pseudomonadota</taxon>
        <taxon>Alphaproteobacteria</taxon>
        <taxon>Hyphomicrobiales</taxon>
        <taxon>Cohaesibacteraceae</taxon>
    </lineage>
</organism>
<feature type="region of interest" description="Disordered" evidence="2">
    <location>
        <begin position="1"/>
        <end position="22"/>
    </location>
</feature>
<dbReference type="InterPro" id="IPR011010">
    <property type="entry name" value="DNA_brk_join_enz"/>
</dbReference>
<keyword evidence="1" id="KW-0233">DNA recombination</keyword>
<dbReference type="EMBL" id="PKUQ01000054">
    <property type="protein sequence ID" value="PLW75202.1"/>
    <property type="molecule type" value="Genomic_DNA"/>
</dbReference>
<dbReference type="Gene3D" id="1.10.443.10">
    <property type="entry name" value="Intergrase catalytic core"/>
    <property type="match status" value="1"/>
</dbReference>
<comment type="caution">
    <text evidence="3">The sequence shown here is derived from an EMBL/GenBank/DDBJ whole genome shotgun (WGS) entry which is preliminary data.</text>
</comment>
<sequence>MPRNQMQFIGQEKSEGGGDTTESFGNWFADRCTDAGVPGRVHGLRKVGATRLADSGATEFEVMAYLGHRTQQEAKIC</sequence>
<protein>
    <recommendedName>
        <fullName evidence="5">Tyr recombinase domain-containing protein</fullName>
    </recommendedName>
</protein>